<name>B6XW28_9BIFI</name>
<protein>
    <submittedName>
        <fullName evidence="2">Uncharacterized protein</fullName>
    </submittedName>
</protein>
<feature type="region of interest" description="Disordered" evidence="1">
    <location>
        <begin position="1"/>
        <end position="23"/>
    </location>
</feature>
<reference evidence="2 3" key="1">
    <citation type="submission" date="2008-10" db="EMBL/GenBank/DDBJ databases">
        <title>Draft genome sequence of Bifidobacterium catenulatum (DSM 16992).</title>
        <authorList>
            <person name="Sudarsanam P."/>
            <person name="Ley R."/>
            <person name="Guruge J."/>
            <person name="Turnbaugh P.J."/>
            <person name="Mahowald M."/>
            <person name="Liep D."/>
            <person name="Gordon J."/>
        </authorList>
    </citation>
    <scope>NUCLEOTIDE SEQUENCE [LARGE SCALE GENOMIC DNA]</scope>
    <source>
        <strain evidence="2 3">DSM 16992</strain>
    </source>
</reference>
<dbReference type="EMBL" id="ABXY01000020">
    <property type="protein sequence ID" value="EEB21147.1"/>
    <property type="molecule type" value="Genomic_DNA"/>
</dbReference>
<evidence type="ECO:0000313" key="3">
    <source>
        <dbReference type="Proteomes" id="UP000003882"/>
    </source>
</evidence>
<proteinExistence type="predicted"/>
<sequence length="50" mass="5648">MRYGTMRRGAAAGKSQEKPQWSQAIQTWRSGFATCLVQGRTNGTRRTFGR</sequence>
<evidence type="ECO:0000313" key="2">
    <source>
        <dbReference type="EMBL" id="EEB21147.1"/>
    </source>
</evidence>
<reference evidence="2 3" key="2">
    <citation type="submission" date="2008-10" db="EMBL/GenBank/DDBJ databases">
        <authorList>
            <person name="Fulton L."/>
            <person name="Clifton S."/>
            <person name="Fulton B."/>
            <person name="Xu J."/>
            <person name="Minx P."/>
            <person name="Pepin K.H."/>
            <person name="Johnson M."/>
            <person name="Bhonagiri V."/>
            <person name="Nash W.E."/>
            <person name="Mardis E.R."/>
            <person name="Wilson R.K."/>
        </authorList>
    </citation>
    <scope>NUCLEOTIDE SEQUENCE [LARGE SCALE GENOMIC DNA]</scope>
    <source>
        <strain evidence="2 3">DSM 16992</strain>
    </source>
</reference>
<comment type="caution">
    <text evidence="2">The sequence shown here is derived from an EMBL/GenBank/DDBJ whole genome shotgun (WGS) entry which is preliminary data.</text>
</comment>
<dbReference type="Proteomes" id="UP000003882">
    <property type="component" value="Unassembled WGS sequence"/>
</dbReference>
<organism evidence="2 3">
    <name type="scientific">Bifidobacterium catenulatum DSM 16992 = JCM 1194 = LMG 11043</name>
    <dbReference type="NCBI Taxonomy" id="566552"/>
    <lineage>
        <taxon>Bacteria</taxon>
        <taxon>Bacillati</taxon>
        <taxon>Actinomycetota</taxon>
        <taxon>Actinomycetes</taxon>
        <taxon>Bifidobacteriales</taxon>
        <taxon>Bifidobacteriaceae</taxon>
        <taxon>Bifidobacterium</taxon>
    </lineage>
</organism>
<gene>
    <name evidence="2" type="ORF">BIFCAT_01417</name>
</gene>
<evidence type="ECO:0000256" key="1">
    <source>
        <dbReference type="SAM" id="MobiDB-lite"/>
    </source>
</evidence>
<dbReference type="AlphaFoldDB" id="B6XW28"/>
<accession>B6XW28</accession>